<keyword evidence="2" id="KW-0560">Oxidoreductase</keyword>
<proteinExistence type="inferred from homology"/>
<reference evidence="4" key="1">
    <citation type="submission" date="2017-11" db="EMBL/GenBank/DDBJ databases">
        <title>The complete genome sequence of Sphingopyxis pomeranensis sp. nov. strain WS5A3p.</title>
        <authorList>
            <person name="Kaminski M.A."/>
        </authorList>
    </citation>
    <scope>NUCLEOTIDE SEQUENCE [LARGE SCALE GENOMIC DNA]</scope>
    <source>
        <strain evidence="4">WS5A3p</strain>
    </source>
</reference>
<dbReference type="OrthoDB" id="5517499at2"/>
<comment type="similarity">
    <text evidence="1">Belongs to the bacterial ring-hydroxylating dioxygenase beta subunit family.</text>
</comment>
<evidence type="ECO:0000313" key="4">
    <source>
        <dbReference type="Proteomes" id="UP000238954"/>
    </source>
</evidence>
<dbReference type="CDD" id="cd00667">
    <property type="entry name" value="ring_hydroxylating_dioxygenases_beta"/>
    <property type="match status" value="1"/>
</dbReference>
<accession>A0A2S8B7L1</accession>
<protein>
    <submittedName>
        <fullName evidence="3">Anthranilate 1,2-dioxygenase</fullName>
    </submittedName>
</protein>
<dbReference type="Pfam" id="PF00866">
    <property type="entry name" value="Ring_hydroxyl_B"/>
    <property type="match status" value="1"/>
</dbReference>
<dbReference type="PANTHER" id="PTHR41534:SF2">
    <property type="entry name" value="3-PHENYLPROPIONATE_CINNAMIC ACID DIOXYGENASE SUBUNIT BETA"/>
    <property type="match status" value="1"/>
</dbReference>
<evidence type="ECO:0000256" key="1">
    <source>
        <dbReference type="ARBA" id="ARBA00009570"/>
    </source>
</evidence>
<dbReference type="InterPro" id="IPR032710">
    <property type="entry name" value="NTF2-like_dom_sf"/>
</dbReference>
<organism evidence="3 4">
    <name type="scientific">Sphingopyxis lindanitolerans</name>
    <dbReference type="NCBI Taxonomy" id="2054227"/>
    <lineage>
        <taxon>Bacteria</taxon>
        <taxon>Pseudomonadati</taxon>
        <taxon>Pseudomonadota</taxon>
        <taxon>Alphaproteobacteria</taxon>
        <taxon>Sphingomonadales</taxon>
        <taxon>Sphingomonadaceae</taxon>
        <taxon>Sphingopyxis</taxon>
    </lineage>
</organism>
<dbReference type="SUPFAM" id="SSF54427">
    <property type="entry name" value="NTF2-like"/>
    <property type="match status" value="1"/>
</dbReference>
<dbReference type="AlphaFoldDB" id="A0A2S8B7L1"/>
<dbReference type="InterPro" id="IPR000391">
    <property type="entry name" value="Rng_hydr_dOase-bsu"/>
</dbReference>
<dbReference type="GO" id="GO:0019380">
    <property type="term" value="P:3-phenylpropionate catabolic process"/>
    <property type="evidence" value="ECO:0007669"/>
    <property type="project" value="TreeGrafter"/>
</dbReference>
<evidence type="ECO:0000256" key="2">
    <source>
        <dbReference type="ARBA" id="ARBA00023002"/>
    </source>
</evidence>
<dbReference type="PANTHER" id="PTHR41534">
    <property type="entry name" value="BLR3401 PROTEIN"/>
    <property type="match status" value="1"/>
</dbReference>
<comment type="caution">
    <text evidence="3">The sequence shown here is derived from an EMBL/GenBank/DDBJ whole genome shotgun (WGS) entry which is preliminary data.</text>
</comment>
<keyword evidence="3" id="KW-0223">Dioxygenase</keyword>
<keyword evidence="4" id="KW-1185">Reference proteome</keyword>
<dbReference type="GO" id="GO:0051213">
    <property type="term" value="F:dioxygenase activity"/>
    <property type="evidence" value="ECO:0007669"/>
    <property type="project" value="UniProtKB-KW"/>
</dbReference>
<name>A0A2S8B7L1_9SPHN</name>
<gene>
    <name evidence="3" type="ORF">CVO77_07905</name>
</gene>
<dbReference type="Proteomes" id="UP000238954">
    <property type="component" value="Chromosome"/>
</dbReference>
<sequence length="162" mass="18642">MDLSTLPRTELLREVTDLIALHAELIDDDQLEAWPDLFVEDCHYSVLPRENADRGLPVATIFCDSRGMLVDRIVSLRRANIFPVHHYRHIISTSRIHEVRSDAIVAHTNYLVLQTRNTGRSFVYNAGKYVDEIVFSSGKFLFRSKKAIFDTDLIDTLMVRPI</sequence>
<evidence type="ECO:0000313" key="3">
    <source>
        <dbReference type="EMBL" id="PQM28394.1"/>
    </source>
</evidence>
<dbReference type="Gene3D" id="3.10.450.50">
    <property type="match status" value="1"/>
</dbReference>
<dbReference type="EMBL" id="PHFW01000002">
    <property type="protein sequence ID" value="PQM28394.1"/>
    <property type="molecule type" value="Genomic_DNA"/>
</dbReference>
<dbReference type="RefSeq" id="WP_105998640.1">
    <property type="nucleotide sequence ID" value="NZ_CM009578.1"/>
</dbReference>